<dbReference type="GO" id="GO:0004672">
    <property type="term" value="F:protein kinase activity"/>
    <property type="evidence" value="ECO:0007669"/>
    <property type="project" value="InterPro"/>
</dbReference>
<evidence type="ECO:0000256" key="2">
    <source>
        <dbReference type="SAM" id="MobiDB-lite"/>
    </source>
</evidence>
<dbReference type="InterPro" id="IPR000073">
    <property type="entry name" value="AB_hydrolase_1"/>
</dbReference>
<dbReference type="InterPro" id="IPR029058">
    <property type="entry name" value="AB_hydrolase_fold"/>
</dbReference>
<evidence type="ECO:0000256" key="1">
    <source>
        <dbReference type="ARBA" id="ARBA00006886"/>
    </source>
</evidence>
<keyword evidence="3" id="KW-0812">Transmembrane</keyword>
<feature type="region of interest" description="Disordered" evidence="2">
    <location>
        <begin position="697"/>
        <end position="721"/>
    </location>
</feature>
<dbReference type="SUPFAM" id="SSF53474">
    <property type="entry name" value="alpha/beta-Hydrolases"/>
    <property type="match status" value="1"/>
</dbReference>
<dbReference type="SMART" id="SM00220">
    <property type="entry name" value="S_TKc"/>
    <property type="match status" value="1"/>
</dbReference>
<dbReference type="PROSITE" id="PS50011">
    <property type="entry name" value="PROTEIN_KINASE_DOM"/>
    <property type="match status" value="1"/>
</dbReference>
<keyword evidence="3" id="KW-1133">Transmembrane helix</keyword>
<dbReference type="InterPro" id="IPR000719">
    <property type="entry name" value="Prot_kinase_dom"/>
</dbReference>
<dbReference type="AlphaFoldDB" id="A0A8H5LMH9"/>
<protein>
    <recommendedName>
        <fullName evidence="4">Protein kinase domain-containing protein</fullName>
    </recommendedName>
</protein>
<gene>
    <name evidence="5" type="ORF">D9756_002657</name>
</gene>
<comment type="similarity">
    <text evidence="1">Belongs to the AB hydrolase superfamily. MetX family.</text>
</comment>
<feature type="transmembrane region" description="Helical" evidence="3">
    <location>
        <begin position="390"/>
        <end position="411"/>
    </location>
</feature>
<dbReference type="GO" id="GO:0016747">
    <property type="term" value="F:acyltransferase activity, transferring groups other than amino-acyl groups"/>
    <property type="evidence" value="ECO:0007669"/>
    <property type="project" value="InterPro"/>
</dbReference>
<evidence type="ECO:0000313" key="6">
    <source>
        <dbReference type="Proteomes" id="UP000559027"/>
    </source>
</evidence>
<name>A0A8H5LMH9_9AGAR</name>
<dbReference type="Proteomes" id="UP000559027">
    <property type="component" value="Unassembled WGS sequence"/>
</dbReference>
<feature type="domain" description="Protein kinase" evidence="4">
    <location>
        <begin position="794"/>
        <end position="1072"/>
    </location>
</feature>
<proteinExistence type="inferred from homology"/>
<comment type="caution">
    <text evidence="5">The sequence shown here is derived from an EMBL/GenBank/DDBJ whole genome shotgun (WGS) entry which is preliminary data.</text>
</comment>
<dbReference type="InterPro" id="IPR008220">
    <property type="entry name" value="HAT_MetX-like"/>
</dbReference>
<keyword evidence="3" id="KW-0472">Membrane</keyword>
<dbReference type="GO" id="GO:0005524">
    <property type="term" value="F:ATP binding"/>
    <property type="evidence" value="ECO:0007669"/>
    <property type="project" value="InterPro"/>
</dbReference>
<dbReference type="Gene3D" id="3.30.200.20">
    <property type="entry name" value="Phosphorylase Kinase, domain 1"/>
    <property type="match status" value="1"/>
</dbReference>
<dbReference type="PANTHER" id="PTHR32268:SF15">
    <property type="entry name" value="HOMOSERINE ACETYLTRANSFERASE FAMILY PROTEIN (AFU_ORTHOLOGUE AFUA_1G15350)"/>
    <property type="match status" value="1"/>
</dbReference>
<dbReference type="PROSITE" id="PS00108">
    <property type="entry name" value="PROTEIN_KINASE_ST"/>
    <property type="match status" value="1"/>
</dbReference>
<dbReference type="Pfam" id="PF00561">
    <property type="entry name" value="Abhydrolase_1"/>
    <property type="match status" value="1"/>
</dbReference>
<sequence>MEFFDFSATQTRYYRHGRLDVEGGVLPDAITAYRTYGDQKNPCVVFPTCYGGRLDSQSSFVGPDKIFSPEKYFIVTFALFSNGESSSPSNTPAPYNGPYFPKVSYEDNIRAQYAVLQHLGIRRVHIAIGFSMGGQQAYYWAVMYPDLVERYIVICGSARTSQHNKCFIDGPKSALLASCDFHDGHYTSPAQRGIRAFARAYCPWAYGQTFFREERYLLNGQYPDLNSFVREHWEAGMLLWDANDLVTLFHTWETGDVSKIRDDGDLVKCLGNTTAKGLIMPCKTDLYFPPEDSEFEVSCMPNTAKLVVIPSVWGHMGTGVQLFLGSVLMILSFQSRGWPSSLWGICKVCTGLEADDIPILSSPPYSQPLRAPSVISIGFKMWIHEWMSSIDIVLNLIAYLYLAFSFTYVVVEVLPSLITEIAPLLIQKVIEPVYATILSVVRSISSFLAHVCSFERHYNLDYILDEVVGSINTTMLFIGLSLKLLVVWIFDAIMECFSSSDYRPTTEFVDGPPKATRLPITGPPFRALITAPCSTIAPEQSADKPPERPPNQLLINGPPPRFLLEGPPNLGSIPELPNRLLLTAVPIRGLLENPPLNYNSTIVDADNTVPSDARAGVESQRKVSASASTTINGGDSGMASNHQMHCKPSNASSFPQTATMTHEPEVEVLRLQLPGKAPSATKFVAGSIEISSSSICNDSHRSATSFPSTDSENSAPSSVPSLDLLLDSSDITPPTSPELALPLKLQAQALGLVKDDDDADKMMVQPKPKFRPRAPFDPLSLFNSEDKFLRKLKLDSPVPIAAGGFGRVWKATGANEKVYALKLIERRPGLEALLRRELRALRYARGSPWAVGAHHVDAAGKHLLLVMDFYNGGDLMDLWEEIDGAFDPDLAIFWAAELILAIHDLHLRGIVHRDIKFENIMLDNGHVRIIDFGLAVTFDHDKVSNEPPYDVFHRLKAGKYDSFPPLQNVKCNPHILFGATGTPGYIPPEALAQRGYSFGVDYYAMGVILHGMLTDSLPYVLCDELEAYDYTEFCIDSDGVLDPVERDFLEQVLSPNPHNRPSLRHMKAHPIFSHIDWDALAKGELDPPGLY</sequence>
<dbReference type="EMBL" id="JAACJO010000002">
    <property type="protein sequence ID" value="KAF5362529.1"/>
    <property type="molecule type" value="Genomic_DNA"/>
</dbReference>
<evidence type="ECO:0000313" key="5">
    <source>
        <dbReference type="EMBL" id="KAF5362529.1"/>
    </source>
</evidence>
<evidence type="ECO:0000256" key="3">
    <source>
        <dbReference type="SAM" id="Phobius"/>
    </source>
</evidence>
<dbReference type="InterPro" id="IPR011009">
    <property type="entry name" value="Kinase-like_dom_sf"/>
</dbReference>
<dbReference type="Gene3D" id="1.10.510.10">
    <property type="entry name" value="Transferase(Phosphotransferase) domain 1"/>
    <property type="match status" value="1"/>
</dbReference>
<dbReference type="InterPro" id="IPR008271">
    <property type="entry name" value="Ser/Thr_kinase_AS"/>
</dbReference>
<feature type="transmembrane region" description="Helical" evidence="3">
    <location>
        <begin position="467"/>
        <end position="490"/>
    </location>
</feature>
<feature type="compositionally biased region" description="Polar residues" evidence="2">
    <location>
        <begin position="697"/>
        <end position="713"/>
    </location>
</feature>
<evidence type="ECO:0000259" key="4">
    <source>
        <dbReference type="PROSITE" id="PS50011"/>
    </source>
</evidence>
<dbReference type="PANTHER" id="PTHR32268">
    <property type="entry name" value="HOMOSERINE O-ACETYLTRANSFERASE"/>
    <property type="match status" value="1"/>
</dbReference>
<dbReference type="SUPFAM" id="SSF56112">
    <property type="entry name" value="Protein kinase-like (PK-like)"/>
    <property type="match status" value="1"/>
</dbReference>
<dbReference type="Gene3D" id="3.40.50.1820">
    <property type="entry name" value="alpha/beta hydrolase"/>
    <property type="match status" value="1"/>
</dbReference>
<organism evidence="5 6">
    <name type="scientific">Leucocoprinus leucothites</name>
    <dbReference type="NCBI Taxonomy" id="201217"/>
    <lineage>
        <taxon>Eukaryota</taxon>
        <taxon>Fungi</taxon>
        <taxon>Dikarya</taxon>
        <taxon>Basidiomycota</taxon>
        <taxon>Agaricomycotina</taxon>
        <taxon>Agaricomycetes</taxon>
        <taxon>Agaricomycetidae</taxon>
        <taxon>Agaricales</taxon>
        <taxon>Agaricineae</taxon>
        <taxon>Agaricaceae</taxon>
        <taxon>Leucocoprinus</taxon>
    </lineage>
</organism>
<dbReference type="Pfam" id="PF00069">
    <property type="entry name" value="Pkinase"/>
    <property type="match status" value="1"/>
</dbReference>
<dbReference type="OrthoDB" id="9972683at2759"/>
<accession>A0A8H5LMH9</accession>
<reference evidence="5 6" key="1">
    <citation type="journal article" date="2020" name="ISME J.">
        <title>Uncovering the hidden diversity of litter-decomposition mechanisms in mushroom-forming fungi.</title>
        <authorList>
            <person name="Floudas D."/>
            <person name="Bentzer J."/>
            <person name="Ahren D."/>
            <person name="Johansson T."/>
            <person name="Persson P."/>
            <person name="Tunlid A."/>
        </authorList>
    </citation>
    <scope>NUCLEOTIDE SEQUENCE [LARGE SCALE GENOMIC DNA]</scope>
    <source>
        <strain evidence="5 6">CBS 146.42</strain>
    </source>
</reference>
<keyword evidence="6" id="KW-1185">Reference proteome</keyword>